<dbReference type="RefSeq" id="WP_070155956.1">
    <property type="nucleotide sequence ID" value="NZ_CP073910.1"/>
</dbReference>
<dbReference type="Proteomes" id="UP000681425">
    <property type="component" value="Chromosome"/>
</dbReference>
<dbReference type="EMBL" id="CP073910">
    <property type="protein sequence ID" value="QUT04394.1"/>
    <property type="molecule type" value="Genomic_DNA"/>
</dbReference>
<keyword evidence="2" id="KW-1185">Reference proteome</keyword>
<accession>A0A975K3W8</accession>
<gene>
    <name evidence="1" type="ORF">KFK14_15125</name>
</gene>
<sequence>MTMVQTPLRIGKHALKLEAPLTAPKRRVAAPARKSAALADTLFGIEVLRPQGWVPLTVRLGRRVRTFGSMAEAMDACILHWRRTGHGARPFRMLDR</sequence>
<evidence type="ECO:0000313" key="2">
    <source>
        <dbReference type="Proteomes" id="UP000681425"/>
    </source>
</evidence>
<organism evidence="1 2">
    <name type="scientific">Sphingobium phenoxybenzoativorans</name>
    <dbReference type="NCBI Taxonomy" id="1592790"/>
    <lineage>
        <taxon>Bacteria</taxon>
        <taxon>Pseudomonadati</taxon>
        <taxon>Pseudomonadota</taxon>
        <taxon>Alphaproteobacteria</taxon>
        <taxon>Sphingomonadales</taxon>
        <taxon>Sphingomonadaceae</taxon>
        <taxon>Sphingobium</taxon>
    </lineage>
</organism>
<dbReference type="KEGG" id="spph:KFK14_15125"/>
<reference evidence="1" key="1">
    <citation type="submission" date="2021-04" db="EMBL/GenBank/DDBJ databases">
        <title>Isolation of p-tert-butylphenol degrading bacteria Sphingobium phenoxybenzoativorans Tas13 from active sludge.</title>
        <authorList>
            <person name="Li Y."/>
        </authorList>
    </citation>
    <scope>NUCLEOTIDE SEQUENCE</scope>
    <source>
        <strain evidence="1">Tas13</strain>
    </source>
</reference>
<name>A0A975K3W8_9SPHN</name>
<proteinExistence type="predicted"/>
<evidence type="ECO:0000313" key="1">
    <source>
        <dbReference type="EMBL" id="QUT04394.1"/>
    </source>
</evidence>
<dbReference type="AlphaFoldDB" id="A0A975K3W8"/>
<protein>
    <submittedName>
        <fullName evidence="1">Uncharacterized protein</fullName>
    </submittedName>
</protein>